<keyword evidence="2" id="KW-1185">Reference proteome</keyword>
<sequence>MQRARQEKVAFVGPSSVFRDVLLDPSGCRRCDKCVICSFPIPTANGGRIAQLVLRVGKAFGWQQGLPGSGTVLEKPNLTPEERSALGTGPQLGACIQSSAKSLLPFRFVPWDVPLACTLPKSAPDLADQGGGESAKLTPCPKRTRDSAPLWICTPRIPASNPGISSDRIPTCRAESCCQPERDTIFPGRPVAWLSVVEGSLFTLLPASCLKRGSDFQRRCLTGSQASSEFPTPAFPKLGTPAVDGLQRPSSLASKDGQGSWELLLSKRSWRPVLGKHCSTLTGSSCPGARAADIPSVTQRCCLKLHLRPSFCKSLGLAASNAQGCSNSS</sequence>
<evidence type="ECO:0000313" key="2">
    <source>
        <dbReference type="Proteomes" id="UP001178461"/>
    </source>
</evidence>
<gene>
    <name evidence="1" type="ORF">PODLI_1B014803</name>
</gene>
<protein>
    <submittedName>
        <fullName evidence="1">Uncharacterized protein</fullName>
    </submittedName>
</protein>
<accession>A0AA35JTK0</accession>
<evidence type="ECO:0000313" key="1">
    <source>
        <dbReference type="EMBL" id="CAI5764834.1"/>
    </source>
</evidence>
<dbReference type="EMBL" id="OX395126">
    <property type="protein sequence ID" value="CAI5764834.1"/>
    <property type="molecule type" value="Genomic_DNA"/>
</dbReference>
<dbReference type="Proteomes" id="UP001178461">
    <property type="component" value="Chromosome 1"/>
</dbReference>
<reference evidence="1" key="1">
    <citation type="submission" date="2022-12" db="EMBL/GenBank/DDBJ databases">
        <authorList>
            <person name="Alioto T."/>
            <person name="Alioto T."/>
            <person name="Gomez Garrido J."/>
        </authorList>
    </citation>
    <scope>NUCLEOTIDE SEQUENCE</scope>
</reference>
<name>A0AA35JTK0_9SAUR</name>
<dbReference type="AlphaFoldDB" id="A0AA35JTK0"/>
<organism evidence="1 2">
    <name type="scientific">Podarcis lilfordi</name>
    <name type="common">Lilford's wall lizard</name>
    <dbReference type="NCBI Taxonomy" id="74358"/>
    <lineage>
        <taxon>Eukaryota</taxon>
        <taxon>Metazoa</taxon>
        <taxon>Chordata</taxon>
        <taxon>Craniata</taxon>
        <taxon>Vertebrata</taxon>
        <taxon>Euteleostomi</taxon>
        <taxon>Lepidosauria</taxon>
        <taxon>Squamata</taxon>
        <taxon>Bifurcata</taxon>
        <taxon>Unidentata</taxon>
        <taxon>Episquamata</taxon>
        <taxon>Laterata</taxon>
        <taxon>Lacertibaenia</taxon>
        <taxon>Lacertidae</taxon>
        <taxon>Podarcis</taxon>
    </lineage>
</organism>
<proteinExistence type="predicted"/>